<dbReference type="GO" id="GO:0016926">
    <property type="term" value="P:protein desumoylation"/>
    <property type="evidence" value="ECO:0007669"/>
    <property type="project" value="TreeGrafter"/>
</dbReference>
<reference evidence="8" key="1">
    <citation type="submission" date="2023-03" db="EMBL/GenBank/DDBJ databases">
        <title>Massive genome expansion in bonnet fungi (Mycena s.s.) driven by repeated elements and novel gene families across ecological guilds.</title>
        <authorList>
            <consortium name="Lawrence Berkeley National Laboratory"/>
            <person name="Harder C.B."/>
            <person name="Miyauchi S."/>
            <person name="Viragh M."/>
            <person name="Kuo A."/>
            <person name="Thoen E."/>
            <person name="Andreopoulos B."/>
            <person name="Lu D."/>
            <person name="Skrede I."/>
            <person name="Drula E."/>
            <person name="Henrissat B."/>
            <person name="Morin E."/>
            <person name="Kohler A."/>
            <person name="Barry K."/>
            <person name="LaButti K."/>
            <person name="Morin E."/>
            <person name="Salamov A."/>
            <person name="Lipzen A."/>
            <person name="Mereny Z."/>
            <person name="Hegedus B."/>
            <person name="Baldrian P."/>
            <person name="Stursova M."/>
            <person name="Weitz H."/>
            <person name="Taylor A."/>
            <person name="Grigoriev I.V."/>
            <person name="Nagy L.G."/>
            <person name="Martin F."/>
            <person name="Kauserud H."/>
        </authorList>
    </citation>
    <scope>NUCLEOTIDE SEQUENCE</scope>
    <source>
        <strain evidence="8">CBHHK182m</strain>
    </source>
</reference>
<feature type="domain" description="Ubiquitin-like protease family profile" evidence="7">
    <location>
        <begin position="568"/>
        <end position="998"/>
    </location>
</feature>
<feature type="compositionally biased region" description="Polar residues" evidence="6">
    <location>
        <begin position="699"/>
        <end position="722"/>
    </location>
</feature>
<organism evidence="8 9">
    <name type="scientific">Mycena metata</name>
    <dbReference type="NCBI Taxonomy" id="1033252"/>
    <lineage>
        <taxon>Eukaryota</taxon>
        <taxon>Fungi</taxon>
        <taxon>Dikarya</taxon>
        <taxon>Basidiomycota</taxon>
        <taxon>Agaricomycotina</taxon>
        <taxon>Agaricomycetes</taxon>
        <taxon>Agaricomycetidae</taxon>
        <taxon>Agaricales</taxon>
        <taxon>Marasmiineae</taxon>
        <taxon>Mycenaceae</taxon>
        <taxon>Mycena</taxon>
    </lineage>
</organism>
<protein>
    <recommendedName>
        <fullName evidence="7">Ubiquitin-like protease family profile domain-containing protein</fullName>
    </recommendedName>
</protein>
<dbReference type="GO" id="GO:0006508">
    <property type="term" value="P:proteolysis"/>
    <property type="evidence" value="ECO:0007669"/>
    <property type="project" value="UniProtKB-KW"/>
</dbReference>
<dbReference type="SUPFAM" id="SSF54001">
    <property type="entry name" value="Cysteine proteinases"/>
    <property type="match status" value="1"/>
</dbReference>
<evidence type="ECO:0000256" key="2">
    <source>
        <dbReference type="ARBA" id="ARBA00022553"/>
    </source>
</evidence>
<comment type="caution">
    <text evidence="8">The sequence shown here is derived from an EMBL/GenBank/DDBJ whole genome shotgun (WGS) entry which is preliminary data.</text>
</comment>
<dbReference type="GO" id="GO:0005634">
    <property type="term" value="C:nucleus"/>
    <property type="evidence" value="ECO:0007669"/>
    <property type="project" value="TreeGrafter"/>
</dbReference>
<sequence>MSLTSTEDRQQIKTLHGHIGPPKNNRDASQVHGQASLRFKQPPTRIETPSNASRTPGGAGNPWGRHRMNDDINRPKAGNQAAQRTVTGYKQSNDGQPPLKKAKHDGQPARRKKVSQPSVSGGKSRPGKQGLGHPDNTDIIIIDGDNEDLGERLVEPDPLNLASQSISSTNFYRPVDGSHTAQLRQAHARYELPPPQSDDSADPIESYSETGNWAREKLGTVRQKVQDFENKNQPRPLNMESHPRLDLSQMKSVKERMKPKNPSAAVVTERPAGPKNPRGKASADVMLPVKAWSLGRKSFDEPYHVVWTNAGKLTIRSGEDPKAPARHAEEIDMGMVAKRIWFVEPEEDYKDKVFVLETFPVDKKKSASRKPLGSQYSSYFKQGSERGEGDIMIKFDSASPSWIPEFYELLINWVKSNIAEREKLRGKAGDAKWEAASRLAQLIDTRVRRETGEIIASEVVPHPPRAKTPAIAGFPLLNDYSPPASILAIGNTAKMRPKNQGGPNAPIEIGSPTRPLPRPLNKPPDSATAGGGNEPVRRSARQSVAPQRPYVDPDEVILVYPPGQTGAVNITNGDVARLAPGEFLNDTLIEFGLKLWLQQLEKENPELVKQIHVFSSFFYKKLNKKNAREGYESVKKWTAKFDLFNKKYIVVPINENLHWYLAIIYHPEHTLKPPPPTKTPSTRRKTRQGVEQSPEVDQASPSAPDTSARPPNSKGSSVTRRSPTPVDAEAASGSGTLSPNSDMQAEVEVANGLVSACSIADDDDATMADKPEATETDGGDSLFDGSMDEPMDVDAEPPESVQEPQPALADLEEPLNDGGSHTASEEPEVEIVEIEKPEAPAVMDVDAQDPNESADPLDLFADEKPSPPAPAALKPLQLYGKSAKSRGKRKMPSSSPTIDTFPPQQPTEEAFPDAYEDEVEDVATDGQPSTYVFTLDSLGTRHPKVVNVLGQYLQFEALEKKGIPMDKSSRPVGKTALVPHQPNFCDCGLYLLHLAQTFISDPSRYYTLILSKRGTPTTSLNRQVDWNDDQTKVLRQKLTERISELSREWKKTRAAQIKKAEEETVADSSDDEVDIVETTPAPPPKTPKVATGKAMRLR</sequence>
<keyword evidence="3" id="KW-0645">Protease</keyword>
<dbReference type="PANTHER" id="PTHR46896:SF3">
    <property type="entry name" value="FI06413P-RELATED"/>
    <property type="match status" value="1"/>
</dbReference>
<dbReference type="PANTHER" id="PTHR46896">
    <property type="entry name" value="SENTRIN-SPECIFIC PROTEASE"/>
    <property type="match status" value="1"/>
</dbReference>
<dbReference type="Gene3D" id="3.40.395.10">
    <property type="entry name" value="Adenoviral Proteinase, Chain A"/>
    <property type="match status" value="1"/>
</dbReference>
<keyword evidence="5" id="KW-0378">Hydrolase</keyword>
<dbReference type="InterPro" id="IPR051947">
    <property type="entry name" value="Sentrin-specific_protease"/>
</dbReference>
<dbReference type="PROSITE" id="PS50600">
    <property type="entry name" value="ULP_PROTEASE"/>
    <property type="match status" value="1"/>
</dbReference>
<dbReference type="Proteomes" id="UP001215598">
    <property type="component" value="Unassembled WGS sequence"/>
</dbReference>
<keyword evidence="2" id="KW-0597">Phosphoprotein</keyword>
<evidence type="ECO:0000259" key="7">
    <source>
        <dbReference type="PROSITE" id="PS50600"/>
    </source>
</evidence>
<feature type="compositionally biased region" description="Low complexity" evidence="6">
    <location>
        <begin position="1087"/>
        <end position="1098"/>
    </location>
</feature>
<evidence type="ECO:0000256" key="6">
    <source>
        <dbReference type="SAM" id="MobiDB-lite"/>
    </source>
</evidence>
<feature type="region of interest" description="Disordered" evidence="6">
    <location>
        <begin position="762"/>
        <end position="905"/>
    </location>
</feature>
<feature type="region of interest" description="Disordered" evidence="6">
    <location>
        <begin position="191"/>
        <end position="215"/>
    </location>
</feature>
<evidence type="ECO:0000313" key="8">
    <source>
        <dbReference type="EMBL" id="KAJ7784364.1"/>
    </source>
</evidence>
<evidence type="ECO:0000256" key="1">
    <source>
        <dbReference type="ARBA" id="ARBA00005234"/>
    </source>
</evidence>
<feature type="region of interest" description="Disordered" evidence="6">
    <location>
        <begin position="1"/>
        <end position="144"/>
    </location>
</feature>
<dbReference type="AlphaFoldDB" id="A0AAD7P1C0"/>
<evidence type="ECO:0000256" key="3">
    <source>
        <dbReference type="ARBA" id="ARBA00022670"/>
    </source>
</evidence>
<feature type="compositionally biased region" description="Acidic residues" evidence="6">
    <location>
        <begin position="786"/>
        <end position="797"/>
    </location>
</feature>
<feature type="region of interest" description="Disordered" evidence="6">
    <location>
        <begin position="494"/>
        <end position="547"/>
    </location>
</feature>
<name>A0AAD7P1C0_9AGAR</name>
<keyword evidence="9" id="KW-1185">Reference proteome</keyword>
<dbReference type="InterPro" id="IPR003653">
    <property type="entry name" value="Peptidase_C48_C"/>
</dbReference>
<proteinExistence type="inferred from homology"/>
<feature type="compositionally biased region" description="Polar residues" evidence="6">
    <location>
        <begin position="80"/>
        <end position="95"/>
    </location>
</feature>
<dbReference type="Gene3D" id="1.10.418.20">
    <property type="match status" value="1"/>
</dbReference>
<gene>
    <name evidence="8" type="ORF">B0H16DRAFT_295419</name>
</gene>
<dbReference type="EMBL" id="JARKIB010000002">
    <property type="protein sequence ID" value="KAJ7784364.1"/>
    <property type="molecule type" value="Genomic_DNA"/>
</dbReference>
<dbReference type="InterPro" id="IPR038765">
    <property type="entry name" value="Papain-like_cys_pep_sf"/>
</dbReference>
<dbReference type="GO" id="GO:0005737">
    <property type="term" value="C:cytoplasm"/>
    <property type="evidence" value="ECO:0007669"/>
    <property type="project" value="TreeGrafter"/>
</dbReference>
<feature type="compositionally biased region" description="Acidic residues" evidence="6">
    <location>
        <begin position="1063"/>
        <end position="1075"/>
    </location>
</feature>
<dbReference type="GO" id="GO:0070139">
    <property type="term" value="F:SUMO-specific endopeptidase activity"/>
    <property type="evidence" value="ECO:0007669"/>
    <property type="project" value="TreeGrafter"/>
</dbReference>
<feature type="region of interest" description="Disordered" evidence="6">
    <location>
        <begin position="670"/>
        <end position="741"/>
    </location>
</feature>
<feature type="compositionally biased region" description="Basic and acidic residues" evidence="6">
    <location>
        <begin position="1"/>
        <end position="11"/>
    </location>
</feature>
<evidence type="ECO:0000256" key="5">
    <source>
        <dbReference type="ARBA" id="ARBA00022801"/>
    </source>
</evidence>
<evidence type="ECO:0000313" key="9">
    <source>
        <dbReference type="Proteomes" id="UP001215598"/>
    </source>
</evidence>
<feature type="region of interest" description="Disordered" evidence="6">
    <location>
        <begin position="256"/>
        <end position="282"/>
    </location>
</feature>
<feature type="region of interest" description="Disordered" evidence="6">
    <location>
        <begin position="1057"/>
        <end position="1098"/>
    </location>
</feature>
<accession>A0AAD7P1C0</accession>
<keyword evidence="4" id="KW-0833">Ubl conjugation pathway</keyword>
<dbReference type="Pfam" id="PF02902">
    <property type="entry name" value="Peptidase_C48"/>
    <property type="match status" value="2"/>
</dbReference>
<comment type="similarity">
    <text evidence="1">Belongs to the peptidase C48 family.</text>
</comment>
<evidence type="ECO:0000256" key="4">
    <source>
        <dbReference type="ARBA" id="ARBA00022786"/>
    </source>
</evidence>